<dbReference type="InterPro" id="IPR007511">
    <property type="entry name" value="DUF501"/>
</dbReference>
<dbReference type="RefSeq" id="WP_236098127.1">
    <property type="nucleotide sequence ID" value="NZ_JAKGUD010000002.1"/>
</dbReference>
<name>A0ABS9EM72_9BACT</name>
<organism evidence="1 2">
    <name type="scientific">Dethiosulfovibrio marinus</name>
    <dbReference type="NCBI Taxonomy" id="133532"/>
    <lineage>
        <taxon>Bacteria</taxon>
        <taxon>Thermotogati</taxon>
        <taxon>Synergistota</taxon>
        <taxon>Synergistia</taxon>
        <taxon>Synergistales</taxon>
        <taxon>Dethiosulfovibrionaceae</taxon>
        <taxon>Dethiosulfovibrio</taxon>
    </lineage>
</organism>
<evidence type="ECO:0000313" key="1">
    <source>
        <dbReference type="EMBL" id="MCF4141626.1"/>
    </source>
</evidence>
<dbReference type="Proteomes" id="UP001200430">
    <property type="component" value="Unassembled WGS sequence"/>
</dbReference>
<gene>
    <name evidence="1" type="ORF">L2W38_02175</name>
</gene>
<dbReference type="EMBL" id="JAKGUD010000002">
    <property type="protein sequence ID" value="MCF4141626.1"/>
    <property type="molecule type" value="Genomic_DNA"/>
</dbReference>
<dbReference type="PANTHER" id="PTHR37163">
    <property type="entry name" value="CONSERVED PROTEIN"/>
    <property type="match status" value="1"/>
</dbReference>
<protein>
    <submittedName>
        <fullName evidence="1">DUF501 domain-containing protein</fullName>
    </submittedName>
</protein>
<dbReference type="PANTHER" id="PTHR37163:SF1">
    <property type="entry name" value="DUF501 DOMAIN-CONTAINING PROTEIN"/>
    <property type="match status" value="1"/>
</dbReference>
<evidence type="ECO:0000313" key="2">
    <source>
        <dbReference type="Proteomes" id="UP001200430"/>
    </source>
</evidence>
<dbReference type="Pfam" id="PF04417">
    <property type="entry name" value="DUF501"/>
    <property type="match status" value="1"/>
</dbReference>
<sequence length="189" mass="21424">MTGRAPSPSKRDIDIISRQMGGRHFDPAFIVGVGHRCRWGAPQVLRCFPLRKGFPFPTTFWLSCPWLGRSLGTLESQGGVSSLEDFLLSRREGWRDFQLEHRILRLGLISSGERRFLRLHRRPIWEVIRSGGVGGIRYVSASRPTVKCLHLQVASWLALGRHPGAEWLRNNVPDICCPDGRCLLNRADT</sequence>
<keyword evidence="2" id="KW-1185">Reference proteome</keyword>
<reference evidence="1 2" key="1">
    <citation type="submission" date="2022-01" db="EMBL/GenBank/DDBJ databases">
        <title>Dethiosulfovibrio faecalis sp. nov., a novel proteolytic, non-sulfur-reducing bacterium isolated from a marine aquaculture solid waste bioreactor.</title>
        <authorList>
            <person name="Grabowski S."/>
            <person name="Apolinario E."/>
            <person name="Schneider N."/>
            <person name="Marshall C.W."/>
            <person name="Sowers K.R."/>
        </authorList>
    </citation>
    <scope>NUCLEOTIDE SEQUENCE [LARGE SCALE GENOMIC DNA]</scope>
    <source>
        <strain evidence="1 2">DSM 12537</strain>
    </source>
</reference>
<proteinExistence type="predicted"/>
<accession>A0ABS9EM72</accession>
<comment type="caution">
    <text evidence="1">The sequence shown here is derived from an EMBL/GenBank/DDBJ whole genome shotgun (WGS) entry which is preliminary data.</text>
</comment>